<dbReference type="Pfam" id="PF00684">
    <property type="entry name" value="DnaJ_CXXCXGXG"/>
    <property type="match status" value="1"/>
</dbReference>
<comment type="function">
    <text evidence="8">Participates actively in the response to hyperosmotic and heat shock by preventing the aggregation of stress-denatured proteins and by disaggregating proteins, also in an autonomous, DnaK-independent fashion. Unfolded proteins bind initially to DnaJ; upon interaction with the DnaJ-bound protein, DnaK hydrolyzes its bound ATP, resulting in the formation of a stable complex. GrpE releases ADP from DnaK; ATP binding to DnaK triggers the release of the substrate protein, thus completing the reaction cycle. Several rounds of ATP-dependent interactions between DnaJ, DnaK and GrpE are required for fully efficient folding. Also involved, together with DnaK and GrpE, in the DNA replication of plasmids through activation of initiation proteins.</text>
</comment>
<dbReference type="InterPro" id="IPR001305">
    <property type="entry name" value="HSP_DnaJ_Cys-rich_dom"/>
</dbReference>
<dbReference type="PROSITE" id="PS00636">
    <property type="entry name" value="DNAJ_1"/>
    <property type="match status" value="1"/>
</dbReference>
<comment type="cofactor">
    <cofactor evidence="8">
        <name>Zn(2+)</name>
        <dbReference type="ChEBI" id="CHEBI:29105"/>
    </cofactor>
    <text evidence="8">Binds 2 Zn(2+) ions per monomer.</text>
</comment>
<dbReference type="InterPro" id="IPR012724">
    <property type="entry name" value="DnaJ"/>
</dbReference>
<dbReference type="GO" id="GO:0008270">
    <property type="term" value="F:zinc ion binding"/>
    <property type="evidence" value="ECO:0007669"/>
    <property type="project" value="UniProtKB-UniRule"/>
</dbReference>
<dbReference type="InterPro" id="IPR018253">
    <property type="entry name" value="DnaJ_domain_CS"/>
</dbReference>
<sequence length="358" mass="38447">MSKDFYSILGVDRGAPKDAIKKAFHSLARKYHPDNKDTGDEARFKEINEAYQTLSDDKRRAEYDAYGHVFNGADRGGGPSSGFGGFGNASGWQDVDLGEIFGDFFGGGFARGRAERGRDISIDIHVTFAESIFGVSRSVLLAKTGLCDACEGTGAEKGKGTVTCTACNGQGRIHETHTSVFGTLSSVRECAECRGEGKIPKVKCKECFGLGVLKRQEEITVKIPAGINDGEVIRLTGFGEAVPKGGAAGDLYVRIHVAPDEVWRREGSNLVMDVRIKLSDALLGAEYTVKTLDGTHLTLKVPAGVSFGEKLRVRGKGVPIAGGKGKRGDLLVELHINLPKHLSRKAHALLEDLKKEGI</sequence>
<accession>A0A1G2DGT2</accession>
<keyword evidence="1 8" id="KW-0479">Metal-binding</keyword>
<feature type="domain" description="J" evidence="10">
    <location>
        <begin position="4"/>
        <end position="67"/>
    </location>
</feature>
<feature type="binding site" evidence="8">
    <location>
        <position position="204"/>
    </location>
    <ligand>
        <name>Zn(2+)</name>
        <dbReference type="ChEBI" id="CHEBI:29105"/>
        <label>1</label>
    </ligand>
</feature>
<evidence type="ECO:0000256" key="2">
    <source>
        <dbReference type="ARBA" id="ARBA00022737"/>
    </source>
</evidence>
<keyword evidence="3 8" id="KW-0863">Zinc-finger</keyword>
<dbReference type="CDD" id="cd10719">
    <property type="entry name" value="DnaJ_zf"/>
    <property type="match status" value="1"/>
</dbReference>
<dbReference type="Gene3D" id="2.10.230.10">
    <property type="entry name" value="Heat shock protein DnaJ, cysteine-rich domain"/>
    <property type="match status" value="1"/>
</dbReference>
<dbReference type="PROSITE" id="PS51188">
    <property type="entry name" value="ZF_CR"/>
    <property type="match status" value="1"/>
</dbReference>
<dbReference type="InterPro" id="IPR036410">
    <property type="entry name" value="HSP_DnaJ_Cys-rich_dom_sf"/>
</dbReference>
<keyword evidence="4 8" id="KW-0862">Zinc</keyword>
<name>A0A1G2DGT2_9BACT</name>
<dbReference type="Proteomes" id="UP000178099">
    <property type="component" value="Unassembled WGS sequence"/>
</dbReference>
<dbReference type="PRINTS" id="PR00625">
    <property type="entry name" value="JDOMAIN"/>
</dbReference>
<feature type="binding site" evidence="8">
    <location>
        <position position="207"/>
    </location>
    <ligand>
        <name>Zn(2+)</name>
        <dbReference type="ChEBI" id="CHEBI:29105"/>
        <label>1</label>
    </ligand>
</feature>
<dbReference type="SMART" id="SM00271">
    <property type="entry name" value="DnaJ"/>
    <property type="match status" value="1"/>
</dbReference>
<feature type="binding site" evidence="8">
    <location>
        <position position="164"/>
    </location>
    <ligand>
        <name>Zn(2+)</name>
        <dbReference type="ChEBI" id="CHEBI:29105"/>
        <label>2</label>
    </ligand>
</feature>
<dbReference type="GO" id="GO:0031072">
    <property type="term" value="F:heat shock protein binding"/>
    <property type="evidence" value="ECO:0007669"/>
    <property type="project" value="InterPro"/>
</dbReference>
<dbReference type="GO" id="GO:0042026">
    <property type="term" value="P:protein refolding"/>
    <property type="evidence" value="ECO:0007669"/>
    <property type="project" value="TreeGrafter"/>
</dbReference>
<keyword evidence="2 8" id="KW-0677">Repeat</keyword>
<feature type="binding site" evidence="8">
    <location>
        <position position="150"/>
    </location>
    <ligand>
        <name>Zn(2+)</name>
        <dbReference type="ChEBI" id="CHEBI:29105"/>
        <label>1</label>
    </ligand>
</feature>
<feature type="binding site" evidence="8">
    <location>
        <position position="147"/>
    </location>
    <ligand>
        <name>Zn(2+)</name>
        <dbReference type="ChEBI" id="CHEBI:29105"/>
        <label>1</label>
    </ligand>
</feature>
<dbReference type="SUPFAM" id="SSF46565">
    <property type="entry name" value="Chaperone J-domain"/>
    <property type="match status" value="1"/>
</dbReference>
<dbReference type="CDD" id="cd06257">
    <property type="entry name" value="DnaJ"/>
    <property type="match status" value="1"/>
</dbReference>
<dbReference type="GO" id="GO:0006260">
    <property type="term" value="P:DNA replication"/>
    <property type="evidence" value="ECO:0007669"/>
    <property type="project" value="UniProtKB-KW"/>
</dbReference>
<evidence type="ECO:0000256" key="4">
    <source>
        <dbReference type="ARBA" id="ARBA00022833"/>
    </source>
</evidence>
<dbReference type="PANTHER" id="PTHR43096">
    <property type="entry name" value="DNAJ HOMOLOG 1, MITOCHONDRIAL-RELATED"/>
    <property type="match status" value="1"/>
</dbReference>
<evidence type="ECO:0000256" key="5">
    <source>
        <dbReference type="ARBA" id="ARBA00023186"/>
    </source>
</evidence>
<comment type="domain">
    <text evidence="8">The J domain is necessary and sufficient to stimulate DnaK ATPase activity. Zinc center 1 plays an important role in the autonomous, DnaK-independent chaperone activity of DnaJ. Zinc center 2 is essential for interaction with DnaK and for DnaJ activity.</text>
</comment>
<dbReference type="GO" id="GO:0005524">
    <property type="term" value="F:ATP binding"/>
    <property type="evidence" value="ECO:0007669"/>
    <property type="project" value="InterPro"/>
</dbReference>
<dbReference type="FunFam" id="2.60.260.20:FF:000005">
    <property type="entry name" value="Chaperone protein dnaJ 1, mitochondrial"/>
    <property type="match status" value="1"/>
</dbReference>
<evidence type="ECO:0000256" key="8">
    <source>
        <dbReference type="HAMAP-Rule" id="MF_01152"/>
    </source>
</evidence>
<feature type="repeat" description="CXXCXGXG motif" evidence="8">
    <location>
        <begin position="147"/>
        <end position="154"/>
    </location>
</feature>
<gene>
    <name evidence="8" type="primary">dnaJ</name>
    <name evidence="12" type="ORF">A3D67_02790</name>
</gene>
<evidence type="ECO:0000256" key="3">
    <source>
        <dbReference type="ARBA" id="ARBA00022771"/>
    </source>
</evidence>
<evidence type="ECO:0000256" key="7">
    <source>
        <dbReference type="ARBA" id="ARBA00067609"/>
    </source>
</evidence>
<evidence type="ECO:0000256" key="6">
    <source>
        <dbReference type="ARBA" id="ARBA00061004"/>
    </source>
</evidence>
<dbReference type="Pfam" id="PF01556">
    <property type="entry name" value="DnaJ_C"/>
    <property type="match status" value="1"/>
</dbReference>
<dbReference type="InterPro" id="IPR008971">
    <property type="entry name" value="HSP40/DnaJ_pept-bd"/>
</dbReference>
<protein>
    <recommendedName>
        <fullName evidence="7 8">Chaperone protein DnaJ</fullName>
    </recommendedName>
</protein>
<feature type="binding site" evidence="8">
    <location>
        <position position="167"/>
    </location>
    <ligand>
        <name>Zn(2+)</name>
        <dbReference type="ChEBI" id="CHEBI:29105"/>
        <label>2</label>
    </ligand>
</feature>
<feature type="binding site" evidence="8">
    <location>
        <position position="190"/>
    </location>
    <ligand>
        <name>Zn(2+)</name>
        <dbReference type="ChEBI" id="CHEBI:29105"/>
        <label>2</label>
    </ligand>
</feature>
<dbReference type="GO" id="GO:0051082">
    <property type="term" value="F:unfolded protein binding"/>
    <property type="evidence" value="ECO:0007669"/>
    <property type="project" value="UniProtKB-UniRule"/>
</dbReference>
<evidence type="ECO:0000256" key="1">
    <source>
        <dbReference type="ARBA" id="ARBA00022723"/>
    </source>
</evidence>
<keyword evidence="8" id="KW-0346">Stress response</keyword>
<evidence type="ECO:0000313" key="13">
    <source>
        <dbReference type="Proteomes" id="UP000178099"/>
    </source>
</evidence>
<dbReference type="SUPFAM" id="SSF57938">
    <property type="entry name" value="DnaJ/Hsp40 cysteine-rich domain"/>
    <property type="match status" value="1"/>
</dbReference>
<keyword evidence="5 8" id="KW-0143">Chaperone</keyword>
<evidence type="ECO:0000313" key="12">
    <source>
        <dbReference type="EMBL" id="OGZ12786.1"/>
    </source>
</evidence>
<feature type="repeat" description="CXXCXGXG motif" evidence="8">
    <location>
        <begin position="190"/>
        <end position="197"/>
    </location>
</feature>
<feature type="domain" description="CR-type" evidence="11">
    <location>
        <begin position="134"/>
        <end position="216"/>
    </location>
</feature>
<feature type="repeat" description="CXXCXGXG motif" evidence="8">
    <location>
        <begin position="204"/>
        <end position="211"/>
    </location>
</feature>
<dbReference type="InterPro" id="IPR036869">
    <property type="entry name" value="J_dom_sf"/>
</dbReference>
<dbReference type="CDD" id="cd10747">
    <property type="entry name" value="DnaJ_C"/>
    <property type="match status" value="1"/>
</dbReference>
<evidence type="ECO:0000259" key="10">
    <source>
        <dbReference type="PROSITE" id="PS50076"/>
    </source>
</evidence>
<dbReference type="PANTHER" id="PTHR43096:SF52">
    <property type="entry name" value="DNAJ HOMOLOG 1, MITOCHONDRIAL-RELATED"/>
    <property type="match status" value="1"/>
</dbReference>
<dbReference type="PROSITE" id="PS50076">
    <property type="entry name" value="DNAJ_2"/>
    <property type="match status" value="1"/>
</dbReference>
<dbReference type="FunFam" id="2.10.230.10:FF:000002">
    <property type="entry name" value="Molecular chaperone DnaJ"/>
    <property type="match status" value="1"/>
</dbReference>
<comment type="similarity">
    <text evidence="6 8">Belongs to the DnaJ family.</text>
</comment>
<comment type="subunit">
    <text evidence="8">Homodimer.</text>
</comment>
<dbReference type="Gene3D" id="1.10.287.110">
    <property type="entry name" value="DnaJ domain"/>
    <property type="match status" value="1"/>
</dbReference>
<reference evidence="12 13" key="1">
    <citation type="journal article" date="2016" name="Nat. Commun.">
        <title>Thousands of microbial genomes shed light on interconnected biogeochemical processes in an aquifer system.</title>
        <authorList>
            <person name="Anantharaman K."/>
            <person name="Brown C.T."/>
            <person name="Hug L.A."/>
            <person name="Sharon I."/>
            <person name="Castelle C.J."/>
            <person name="Probst A.J."/>
            <person name="Thomas B.C."/>
            <person name="Singh A."/>
            <person name="Wilkins M.J."/>
            <person name="Karaoz U."/>
            <person name="Brodie E.L."/>
            <person name="Williams K.H."/>
            <person name="Hubbard S.S."/>
            <person name="Banfield J.F."/>
        </authorList>
    </citation>
    <scope>NUCLEOTIDE SEQUENCE [LARGE SCALE GENOMIC DNA]</scope>
</reference>
<feature type="repeat" description="CXXCXGXG motif" evidence="8">
    <location>
        <begin position="164"/>
        <end position="171"/>
    </location>
</feature>
<comment type="caution">
    <text evidence="12">The sequence shown here is derived from an EMBL/GenBank/DDBJ whole genome shotgun (WGS) entry which is preliminary data.</text>
</comment>
<proteinExistence type="inferred from homology"/>
<keyword evidence="8" id="KW-0963">Cytoplasm</keyword>
<dbReference type="Pfam" id="PF00226">
    <property type="entry name" value="DnaJ"/>
    <property type="match status" value="1"/>
</dbReference>
<feature type="zinc finger region" description="CR-type" evidence="9">
    <location>
        <begin position="134"/>
        <end position="216"/>
    </location>
</feature>
<dbReference type="EMBL" id="MHLN01000001">
    <property type="protein sequence ID" value="OGZ12786.1"/>
    <property type="molecule type" value="Genomic_DNA"/>
</dbReference>
<dbReference type="AlphaFoldDB" id="A0A1G2DGT2"/>
<dbReference type="HAMAP" id="MF_01152">
    <property type="entry name" value="DnaJ"/>
    <property type="match status" value="1"/>
</dbReference>
<dbReference type="InterPro" id="IPR001623">
    <property type="entry name" value="DnaJ_domain"/>
</dbReference>
<keyword evidence="8" id="KW-0235">DNA replication</keyword>
<dbReference type="NCBIfam" id="NF008035">
    <property type="entry name" value="PRK10767.1"/>
    <property type="match status" value="1"/>
</dbReference>
<dbReference type="GO" id="GO:0009408">
    <property type="term" value="P:response to heat"/>
    <property type="evidence" value="ECO:0007669"/>
    <property type="project" value="InterPro"/>
</dbReference>
<dbReference type="InterPro" id="IPR002939">
    <property type="entry name" value="DnaJ_C"/>
</dbReference>
<dbReference type="GO" id="GO:0005737">
    <property type="term" value="C:cytoplasm"/>
    <property type="evidence" value="ECO:0007669"/>
    <property type="project" value="UniProtKB-SubCell"/>
</dbReference>
<feature type="binding site" evidence="8">
    <location>
        <position position="193"/>
    </location>
    <ligand>
        <name>Zn(2+)</name>
        <dbReference type="ChEBI" id="CHEBI:29105"/>
        <label>2</label>
    </ligand>
</feature>
<comment type="subcellular location">
    <subcellularLocation>
        <location evidence="8">Cytoplasm</location>
    </subcellularLocation>
</comment>
<evidence type="ECO:0000259" key="11">
    <source>
        <dbReference type="PROSITE" id="PS51188"/>
    </source>
</evidence>
<evidence type="ECO:0000256" key="9">
    <source>
        <dbReference type="PROSITE-ProRule" id="PRU00546"/>
    </source>
</evidence>
<organism evidence="12 13">
    <name type="scientific">Candidatus Lloydbacteria bacterium RIFCSPHIGHO2_02_FULL_51_22</name>
    <dbReference type="NCBI Taxonomy" id="1798663"/>
    <lineage>
        <taxon>Bacteria</taxon>
        <taxon>Candidatus Lloydiibacteriota</taxon>
    </lineage>
</organism>
<dbReference type="SUPFAM" id="SSF49493">
    <property type="entry name" value="HSP40/DnaJ peptide-binding domain"/>
    <property type="match status" value="2"/>
</dbReference>
<dbReference type="Gene3D" id="2.60.260.20">
    <property type="entry name" value="Urease metallochaperone UreE, N-terminal domain"/>
    <property type="match status" value="2"/>
</dbReference>